<reference evidence="2" key="1">
    <citation type="submission" date="2023-06" db="EMBL/GenBank/DDBJ databases">
        <authorList>
            <person name="Delattre M."/>
        </authorList>
    </citation>
    <scope>NUCLEOTIDE SEQUENCE</scope>
    <source>
        <strain evidence="2">AF72</strain>
    </source>
</reference>
<dbReference type="AlphaFoldDB" id="A0AA36C4S1"/>
<dbReference type="Proteomes" id="UP001177023">
    <property type="component" value="Unassembled WGS sequence"/>
</dbReference>
<proteinExistence type="predicted"/>
<comment type="caution">
    <text evidence="2">The sequence shown here is derived from an EMBL/GenBank/DDBJ whole genome shotgun (WGS) entry which is preliminary data.</text>
</comment>
<evidence type="ECO:0000313" key="2">
    <source>
        <dbReference type="EMBL" id="CAJ0557729.1"/>
    </source>
</evidence>
<evidence type="ECO:0000256" key="1">
    <source>
        <dbReference type="SAM" id="Phobius"/>
    </source>
</evidence>
<feature type="transmembrane region" description="Helical" evidence="1">
    <location>
        <begin position="34"/>
        <end position="58"/>
    </location>
</feature>
<keyword evidence="1" id="KW-0812">Transmembrane</keyword>
<keyword evidence="1" id="KW-0472">Membrane</keyword>
<sequence length="361" mass="39825">MVVVELDYPFFQWVPWAKNYLTMFVQTLLSGDPMYIAGAFVGIAITLIAVLSGGFAAWDYVLDIFFPLEPLETYETKPVPRQQPAVANSTTPKPLLTITAITPTFVVVFLDKALAPNDECIDVLIDKTTQYYTNALKSQGLAVPKMKGYRMYDRDAKKLKVDLGTVESTKIPIVGFVRATVPDRLVQVSMVLLRDVLANPNKYDDGQSPETVVKRGGKGYERWLHGSTCLTFDIDLSGTRINVATTKAALNELADDWCKTLARRGIEVIDLQVHSVYKYSVLNALKRWSRPGKKMAGGRVLLVVPSEDANKAENVVQASMNAAFGRWGGEMSMTIDKEQKSVPDLKTCDCGGHKGGAWCAS</sequence>
<keyword evidence="3" id="KW-1185">Reference proteome</keyword>
<protein>
    <submittedName>
        <fullName evidence="2">Uncharacterized protein</fullName>
    </submittedName>
</protein>
<organism evidence="2 3">
    <name type="scientific">Mesorhabditis spiculigera</name>
    <dbReference type="NCBI Taxonomy" id="96644"/>
    <lineage>
        <taxon>Eukaryota</taxon>
        <taxon>Metazoa</taxon>
        <taxon>Ecdysozoa</taxon>
        <taxon>Nematoda</taxon>
        <taxon>Chromadorea</taxon>
        <taxon>Rhabditida</taxon>
        <taxon>Rhabditina</taxon>
        <taxon>Rhabditomorpha</taxon>
        <taxon>Rhabditoidea</taxon>
        <taxon>Rhabditidae</taxon>
        <taxon>Mesorhabditinae</taxon>
        <taxon>Mesorhabditis</taxon>
    </lineage>
</organism>
<keyword evidence="1" id="KW-1133">Transmembrane helix</keyword>
<gene>
    <name evidence="2" type="ORF">MSPICULIGERA_LOCUS487</name>
</gene>
<name>A0AA36C4S1_9BILA</name>
<accession>A0AA36C4S1</accession>
<dbReference type="EMBL" id="CATQJA010000083">
    <property type="protein sequence ID" value="CAJ0557729.1"/>
    <property type="molecule type" value="Genomic_DNA"/>
</dbReference>
<feature type="non-terminal residue" evidence="2">
    <location>
        <position position="1"/>
    </location>
</feature>
<evidence type="ECO:0000313" key="3">
    <source>
        <dbReference type="Proteomes" id="UP001177023"/>
    </source>
</evidence>